<dbReference type="Proteomes" id="UP000823775">
    <property type="component" value="Unassembled WGS sequence"/>
</dbReference>
<evidence type="ECO:0000313" key="1">
    <source>
        <dbReference type="EMBL" id="MCE3052326.1"/>
    </source>
</evidence>
<feature type="non-terminal residue" evidence="1">
    <location>
        <position position="58"/>
    </location>
</feature>
<name>A0ABS8WNA5_DATST</name>
<sequence length="58" mass="6575">GEGMTGSPYLTDWEADYMTSVTVTLMPSRPPVRINWSINWTHNVSTIQGKQLKCKQGY</sequence>
<dbReference type="EMBL" id="JACEIK010009451">
    <property type="protein sequence ID" value="MCE3052326.1"/>
    <property type="molecule type" value="Genomic_DNA"/>
</dbReference>
<proteinExistence type="predicted"/>
<keyword evidence="2" id="KW-1185">Reference proteome</keyword>
<accession>A0ABS8WNA5</accession>
<feature type="non-terminal residue" evidence="1">
    <location>
        <position position="1"/>
    </location>
</feature>
<evidence type="ECO:0000313" key="2">
    <source>
        <dbReference type="Proteomes" id="UP000823775"/>
    </source>
</evidence>
<organism evidence="1 2">
    <name type="scientific">Datura stramonium</name>
    <name type="common">Jimsonweed</name>
    <name type="synonym">Common thornapple</name>
    <dbReference type="NCBI Taxonomy" id="4076"/>
    <lineage>
        <taxon>Eukaryota</taxon>
        <taxon>Viridiplantae</taxon>
        <taxon>Streptophyta</taxon>
        <taxon>Embryophyta</taxon>
        <taxon>Tracheophyta</taxon>
        <taxon>Spermatophyta</taxon>
        <taxon>Magnoliopsida</taxon>
        <taxon>eudicotyledons</taxon>
        <taxon>Gunneridae</taxon>
        <taxon>Pentapetalae</taxon>
        <taxon>asterids</taxon>
        <taxon>lamiids</taxon>
        <taxon>Solanales</taxon>
        <taxon>Solanaceae</taxon>
        <taxon>Solanoideae</taxon>
        <taxon>Datureae</taxon>
        <taxon>Datura</taxon>
    </lineage>
</organism>
<reference evidence="1 2" key="1">
    <citation type="journal article" date="2021" name="BMC Genomics">
        <title>Datura genome reveals duplications of psychoactive alkaloid biosynthetic genes and high mutation rate following tissue culture.</title>
        <authorList>
            <person name="Rajewski A."/>
            <person name="Carter-House D."/>
            <person name="Stajich J."/>
            <person name="Litt A."/>
        </authorList>
    </citation>
    <scope>NUCLEOTIDE SEQUENCE [LARGE SCALE GENOMIC DNA]</scope>
    <source>
        <strain evidence="1">AR-01</strain>
    </source>
</reference>
<gene>
    <name evidence="1" type="ORF">HAX54_052278</name>
</gene>
<protein>
    <submittedName>
        <fullName evidence="1">Uncharacterized protein</fullName>
    </submittedName>
</protein>
<comment type="caution">
    <text evidence="1">The sequence shown here is derived from an EMBL/GenBank/DDBJ whole genome shotgun (WGS) entry which is preliminary data.</text>
</comment>